<comment type="caution">
    <text evidence="2">The sequence shown here is derived from an EMBL/GenBank/DDBJ whole genome shotgun (WGS) entry which is preliminary data.</text>
</comment>
<dbReference type="Proteomes" id="UP001596317">
    <property type="component" value="Unassembled WGS sequence"/>
</dbReference>
<reference evidence="3" key="1">
    <citation type="journal article" date="2019" name="Int. J. Syst. Evol. Microbiol.">
        <title>The Global Catalogue of Microorganisms (GCM) 10K type strain sequencing project: providing services to taxonomists for standard genome sequencing and annotation.</title>
        <authorList>
            <consortium name="The Broad Institute Genomics Platform"/>
            <consortium name="The Broad Institute Genome Sequencing Center for Infectious Disease"/>
            <person name="Wu L."/>
            <person name="Ma J."/>
        </authorList>
    </citation>
    <scope>NUCLEOTIDE SEQUENCE [LARGE SCALE GENOMIC DNA]</scope>
    <source>
        <strain evidence="3">CCUG 63830</strain>
    </source>
</reference>
<name>A0ABW1ZPH9_9DEIO</name>
<accession>A0ABW1ZPH9</accession>
<feature type="compositionally biased region" description="Pro residues" evidence="1">
    <location>
        <begin position="177"/>
        <end position="189"/>
    </location>
</feature>
<protein>
    <submittedName>
        <fullName evidence="2">Uncharacterized protein</fullName>
    </submittedName>
</protein>
<organism evidence="2 3">
    <name type="scientific">Deinococcus multiflagellatus</name>
    <dbReference type="NCBI Taxonomy" id="1656887"/>
    <lineage>
        <taxon>Bacteria</taxon>
        <taxon>Thermotogati</taxon>
        <taxon>Deinococcota</taxon>
        <taxon>Deinococci</taxon>
        <taxon>Deinococcales</taxon>
        <taxon>Deinococcaceae</taxon>
        <taxon>Deinococcus</taxon>
    </lineage>
</organism>
<sequence>MSSTAHVSAPVNVTTTSGHRINSQSGGTYLSVYGNTLFLTASSSKIPTGAATHRQVTLTNYAAQVLQDRPIALSIAPQETFLAQDLDVVCQTQPGNIQQAYRIPFGAVSVSGQTMTFTLRDIPAYTMDQSRRIDEQVFGARAPTQCVTTVAIRGNSAGTFTSTASTADLANYYGSTPQPPSPALPPPPTLRVRPTPSITRSRRKPSTPVRAPPCA</sequence>
<evidence type="ECO:0000256" key="1">
    <source>
        <dbReference type="SAM" id="MobiDB-lite"/>
    </source>
</evidence>
<keyword evidence="3" id="KW-1185">Reference proteome</keyword>
<evidence type="ECO:0000313" key="2">
    <source>
        <dbReference type="EMBL" id="MFC6662591.1"/>
    </source>
</evidence>
<proteinExistence type="predicted"/>
<dbReference type="RefSeq" id="WP_380058569.1">
    <property type="nucleotide sequence ID" value="NZ_JBHSWB010000002.1"/>
</dbReference>
<gene>
    <name evidence="2" type="ORF">ACFP90_21275</name>
</gene>
<evidence type="ECO:0000313" key="3">
    <source>
        <dbReference type="Proteomes" id="UP001596317"/>
    </source>
</evidence>
<feature type="region of interest" description="Disordered" evidence="1">
    <location>
        <begin position="172"/>
        <end position="215"/>
    </location>
</feature>
<dbReference type="EMBL" id="JBHSWB010000002">
    <property type="protein sequence ID" value="MFC6662591.1"/>
    <property type="molecule type" value="Genomic_DNA"/>
</dbReference>